<reference evidence="1" key="1">
    <citation type="submission" date="2014-09" db="EMBL/GenBank/DDBJ databases">
        <authorList>
            <person name="Magalhaes I.L.F."/>
            <person name="Oliveira U."/>
            <person name="Santos F.R."/>
            <person name="Vidigal T.H.D.A."/>
            <person name="Brescovit A.D."/>
            <person name="Santos A.J."/>
        </authorList>
    </citation>
    <scope>NUCLEOTIDE SEQUENCE</scope>
    <source>
        <tissue evidence="1">Shoot tissue taken approximately 20 cm above the soil surface</tissue>
    </source>
</reference>
<reference evidence="1" key="2">
    <citation type="journal article" date="2015" name="Data Brief">
        <title>Shoot transcriptome of the giant reed, Arundo donax.</title>
        <authorList>
            <person name="Barrero R.A."/>
            <person name="Guerrero F.D."/>
            <person name="Moolhuijzen P."/>
            <person name="Goolsby J.A."/>
            <person name="Tidwell J."/>
            <person name="Bellgard S.E."/>
            <person name="Bellgard M.I."/>
        </authorList>
    </citation>
    <scope>NUCLEOTIDE SEQUENCE</scope>
    <source>
        <tissue evidence="1">Shoot tissue taken approximately 20 cm above the soil surface</tissue>
    </source>
</reference>
<protein>
    <submittedName>
        <fullName evidence="1">Uncharacterized protein</fullName>
    </submittedName>
</protein>
<sequence length="74" mass="8597">MSMYSKLKNHPNSEISKKANMFVFSFQAMDFMKVNSTPLPKNTGYETSTNLAARRITTLAWTNLTWEWTRSSRT</sequence>
<dbReference type="PANTHER" id="PTHR35482:SF1">
    <property type="entry name" value="CYTOCHROME C OXIDASE SUBUNIT"/>
    <property type="match status" value="1"/>
</dbReference>
<dbReference type="EMBL" id="GBRH01217854">
    <property type="protein sequence ID" value="JAD80041.1"/>
    <property type="molecule type" value="Transcribed_RNA"/>
</dbReference>
<organism evidence="1">
    <name type="scientific">Arundo donax</name>
    <name type="common">Giant reed</name>
    <name type="synonym">Donax arundinaceus</name>
    <dbReference type="NCBI Taxonomy" id="35708"/>
    <lineage>
        <taxon>Eukaryota</taxon>
        <taxon>Viridiplantae</taxon>
        <taxon>Streptophyta</taxon>
        <taxon>Embryophyta</taxon>
        <taxon>Tracheophyta</taxon>
        <taxon>Spermatophyta</taxon>
        <taxon>Magnoliopsida</taxon>
        <taxon>Liliopsida</taxon>
        <taxon>Poales</taxon>
        <taxon>Poaceae</taxon>
        <taxon>PACMAD clade</taxon>
        <taxon>Arundinoideae</taxon>
        <taxon>Arundineae</taxon>
        <taxon>Arundo</taxon>
    </lineage>
</organism>
<name>A0A0A9CWU0_ARUDO</name>
<dbReference type="PANTHER" id="PTHR35482">
    <property type="entry name" value="CYTOCHROME C OXIDASE SUBUNIT"/>
    <property type="match status" value="1"/>
</dbReference>
<accession>A0A0A9CWU0</accession>
<evidence type="ECO:0000313" key="1">
    <source>
        <dbReference type="EMBL" id="JAD80041.1"/>
    </source>
</evidence>
<proteinExistence type="predicted"/>
<dbReference type="AlphaFoldDB" id="A0A0A9CWU0"/>